<evidence type="ECO:0008006" key="7">
    <source>
        <dbReference type="Google" id="ProtNLM"/>
    </source>
</evidence>
<dbReference type="PROSITE" id="PS01359">
    <property type="entry name" value="ZF_PHD_1"/>
    <property type="match status" value="1"/>
</dbReference>
<keyword evidence="6" id="KW-1185">Reference proteome</keyword>
<proteinExistence type="predicted"/>
<feature type="region of interest" description="Disordered" evidence="4">
    <location>
        <begin position="286"/>
        <end position="316"/>
    </location>
</feature>
<evidence type="ECO:0000256" key="1">
    <source>
        <dbReference type="ARBA" id="ARBA00022723"/>
    </source>
</evidence>
<name>A0A8H6LY71_9AGAR</name>
<dbReference type="Gene3D" id="3.30.40.10">
    <property type="entry name" value="Zinc/RING finger domain, C3HC4 (zinc finger)"/>
    <property type="match status" value="1"/>
</dbReference>
<sequence>MANNSDNPAGIDTKALEYNEDGWPICPRCGKHVNLGKIGMSILTKVHYGTPTCDKIMKKREDAKKRDQDEKKKADKMRSWFGLGTKKKAALVPTTTQSPTVIHAAPPPAKTTTVLHPASETLPPPPPPNPPTNPTSPWDELLDLAARLPEPIDRSSNYLAEFDALPASYDIPGMDNDELWEESLNSVLHRAFGWGDELGKETVAGLQPERLRGLVRFLDYFVRVRGMSGGLFEGRVNRVIEGVKRWGNLQASALGPVALSAVAPSNIPAGNVPNNTEVIDVPSDTEHEIPGPQQTVRTPPSPPRSEAHPRCSGHKLETPPGVSPYAIYPFKLHDEKDLPWNVMLHNGTMILFSKSCEETVGPGVAKCRFCERLGRNGILQGIVRRMHDGVLEGTSYAYLGMDALQQALRLKAKRVEFHRLRGLNQARKLSTKARALDSHTRFLSAVASKKVERVDRIIRLGLRHGRGIRSLLAQCLKAADGLYKPKDYLEEDYMRGMLLWKLGGNRIASIAHRALGLPSITTLKNQTRIPPIHLSPGMPTVAEVSENVQNSFAGMEELMKPEPGAKNQHAVLMFDELAVEKRLRWDLRTNCIVGVCREHAHTVPLEFKTEKDMKEVHHAIEEDRAHYAGEATIGAVGLLCPDNRKYAARSVLVSGDCKRETGEQHAKVIQTVIDGVNDQKPLTNTRIVSIASDGETRRGSAMVSLTFKKRLSPDSDIYNQLSPLPFMNDYVGDDDITGDKDYKHVFKRLRNLLLRDSGIVVGGVRITPAVLRAHLQAEKVSADHIRSILNPEDKQDVRLAFDLLKAVSSLPRTTENTNPSFVKAREAIWIFGQLLHHLLLPYICVELDLDEQLEHLSAATHLAMFLYHTSGKECLPTLLYADIMIMVKNAYFCVAKAKVDNPDGSFSLILLGTDRLEELFGNLRTMIGNDSNLDILQASWRLAGTAEVANILAKYPQWDRPPRRLKIPAVNRNMEPLPASIDHLKPGSWVGSQKVKDVTLQTSWSRGRRLIEKTIPGAAKDFLDLEALNAASSDVSYDILSPHGKLLVTLVPEQGVDAHEEEDLDMAPGNEAPDPVPILEPTEAEIDPEAPAPAEDARVQVEDAIGEIEVEEDEVSGDQPAAIRHEKHIMVDGKPMAKSRALSLYGRFRSLATSRDRLKRVQHMERYTARSALSETTHIVDPDSDAPSLVIHDPVASVLWSDNRLWLCIGEVVSIKVDGRAVDEVSHEMMVEDTVRVSFQLCGLRPATVEEDPEEEFDWRTYSVPEATFTVPGRYLDAISPTPASTVSQPSSMYYLLDSTFLIALTASILSKLSLDDLKTVSKITASSQFPYREKTGKLCFLAEDERQLDEIVGASTVQCELCDPSPTFDISQSKKILQHMASHILKDPKLKRSDELCGLCLRPFPLCEYYLKKGKGADASLTIDRTRSKCKYAIRFNPNTAGKTSITSPCSNSPLVCPLCPKKSPAVWKYNLHAHFARAHPMQVKNATFMDLWSISKTEVYEMEKVWKARKSIPARRANPSGLATIAVSEMHKSSSAQSIVPAENDEESSMAALGPGDDSDFSCTADSQSDYESPAPSQRGSLERELEDEGFWDVDVAIPHAETCDEPGAVKSDVVISGPTDGLRAPSMALTMTSVSAEVLPAIPPISPIALTPPIATSPPIASESEAAAMEVAPVEEIPVAGLRPRRVAKRKVLVGASSECTECGLVAEPGHLESIMCCAIGCETVWYHLACVGYDRAPAKWECETCARSKGTSRAKRPKRAK</sequence>
<accession>A0A8H6LY71</accession>
<dbReference type="InterPro" id="IPR019786">
    <property type="entry name" value="Zinc_finger_PHD-type_CS"/>
</dbReference>
<dbReference type="SUPFAM" id="SSF57903">
    <property type="entry name" value="FYVE/PHD zinc finger"/>
    <property type="match status" value="1"/>
</dbReference>
<feature type="region of interest" description="Disordered" evidence="4">
    <location>
        <begin position="116"/>
        <end position="136"/>
    </location>
</feature>
<dbReference type="InterPro" id="IPR011011">
    <property type="entry name" value="Znf_FYVE_PHD"/>
</dbReference>
<evidence type="ECO:0000256" key="4">
    <source>
        <dbReference type="SAM" id="MobiDB-lite"/>
    </source>
</evidence>
<keyword evidence="1" id="KW-0479">Metal-binding</keyword>
<evidence type="ECO:0000256" key="2">
    <source>
        <dbReference type="ARBA" id="ARBA00022771"/>
    </source>
</evidence>
<dbReference type="EMBL" id="JACGCI010000093">
    <property type="protein sequence ID" value="KAF6746419.1"/>
    <property type="molecule type" value="Genomic_DNA"/>
</dbReference>
<evidence type="ECO:0000256" key="3">
    <source>
        <dbReference type="ARBA" id="ARBA00022833"/>
    </source>
</evidence>
<keyword evidence="3" id="KW-0862">Zinc</keyword>
<feature type="compositionally biased region" description="Pro residues" evidence="4">
    <location>
        <begin position="122"/>
        <end position="134"/>
    </location>
</feature>
<feature type="compositionally biased region" description="Polar residues" evidence="4">
    <location>
        <begin position="1563"/>
        <end position="1582"/>
    </location>
</feature>
<keyword evidence="2" id="KW-0863">Zinc-finger</keyword>
<dbReference type="InterPro" id="IPR013083">
    <property type="entry name" value="Znf_RING/FYVE/PHD"/>
</dbReference>
<feature type="compositionally biased region" description="Basic and acidic residues" evidence="4">
    <location>
        <begin position="305"/>
        <end position="316"/>
    </location>
</feature>
<comment type="caution">
    <text evidence="5">The sequence shown here is derived from an EMBL/GenBank/DDBJ whole genome shotgun (WGS) entry which is preliminary data.</text>
</comment>
<evidence type="ECO:0000313" key="6">
    <source>
        <dbReference type="Proteomes" id="UP000521943"/>
    </source>
</evidence>
<reference evidence="5 6" key="1">
    <citation type="submission" date="2020-07" db="EMBL/GenBank/DDBJ databases">
        <title>Comparative genomics of pyrophilous fungi reveals a link between fire events and developmental genes.</title>
        <authorList>
            <consortium name="DOE Joint Genome Institute"/>
            <person name="Steindorff A.S."/>
            <person name="Carver A."/>
            <person name="Calhoun S."/>
            <person name="Stillman K."/>
            <person name="Liu H."/>
            <person name="Lipzen A."/>
            <person name="Pangilinan J."/>
            <person name="Labutti K."/>
            <person name="Bruns T.D."/>
            <person name="Grigoriev I.V."/>
        </authorList>
    </citation>
    <scope>NUCLEOTIDE SEQUENCE [LARGE SCALE GENOMIC DNA]</scope>
    <source>
        <strain evidence="5 6">CBS 144469</strain>
    </source>
</reference>
<evidence type="ECO:0000313" key="5">
    <source>
        <dbReference type="EMBL" id="KAF6746419.1"/>
    </source>
</evidence>
<organism evidence="5 6">
    <name type="scientific">Ephemerocybe angulata</name>
    <dbReference type="NCBI Taxonomy" id="980116"/>
    <lineage>
        <taxon>Eukaryota</taxon>
        <taxon>Fungi</taxon>
        <taxon>Dikarya</taxon>
        <taxon>Basidiomycota</taxon>
        <taxon>Agaricomycotina</taxon>
        <taxon>Agaricomycetes</taxon>
        <taxon>Agaricomycetidae</taxon>
        <taxon>Agaricales</taxon>
        <taxon>Agaricineae</taxon>
        <taxon>Psathyrellaceae</taxon>
        <taxon>Ephemerocybe</taxon>
    </lineage>
</organism>
<feature type="region of interest" description="Disordered" evidence="4">
    <location>
        <begin position="1535"/>
        <end position="1587"/>
    </location>
</feature>
<dbReference type="OrthoDB" id="3173036at2759"/>
<gene>
    <name evidence="5" type="ORF">DFP72DRAFT_1076427</name>
</gene>
<protein>
    <recommendedName>
        <fullName evidence="7">PHD-type domain-containing protein</fullName>
    </recommendedName>
</protein>
<dbReference type="Proteomes" id="UP000521943">
    <property type="component" value="Unassembled WGS sequence"/>
</dbReference>
<dbReference type="GO" id="GO:0008270">
    <property type="term" value="F:zinc ion binding"/>
    <property type="evidence" value="ECO:0007669"/>
    <property type="project" value="UniProtKB-KW"/>
</dbReference>